<evidence type="ECO:0000313" key="1">
    <source>
        <dbReference type="EMBL" id="VAX26742.1"/>
    </source>
</evidence>
<reference evidence="1" key="1">
    <citation type="submission" date="2018-06" db="EMBL/GenBank/DDBJ databases">
        <authorList>
            <person name="Zhirakovskaya E."/>
        </authorList>
    </citation>
    <scope>NUCLEOTIDE SEQUENCE</scope>
</reference>
<name>A0A3B1CEV3_9ZZZZ</name>
<gene>
    <name evidence="1" type="ORF">MNBD_NITROSPIRAE01-251</name>
</gene>
<dbReference type="EMBL" id="UOGF01000017">
    <property type="protein sequence ID" value="VAX26742.1"/>
    <property type="molecule type" value="Genomic_DNA"/>
</dbReference>
<organism evidence="1">
    <name type="scientific">hydrothermal vent metagenome</name>
    <dbReference type="NCBI Taxonomy" id="652676"/>
    <lineage>
        <taxon>unclassified sequences</taxon>
        <taxon>metagenomes</taxon>
        <taxon>ecological metagenomes</taxon>
    </lineage>
</organism>
<protein>
    <submittedName>
        <fullName evidence="1">Uncharacterized protein</fullName>
    </submittedName>
</protein>
<accession>A0A3B1CEV3</accession>
<dbReference type="AlphaFoldDB" id="A0A3B1CEV3"/>
<sequence length="287" mass="32555">MFLMRRFVVFIVATIFVSSSAYAGDKAAIVSPYGKFLSDSSGFVQVELATFEEKNERGQRDVILKMKGFGPYEAGIDGKAIRYKTVPAGKGFDFRYEKDGKWLTRMTTREVWGRWQSLEIYLDGTTYHVAVQAHESKRVRPLHLLNALKPKKEENIIAKNNDVNPYGVYFESSPPGLEVEMAVFSDKNDAGLRDILLKIRGEAAHHSGMDGETRKYTAFRSGSGVSWGFQEGKKRKTRMSSRKRWWSWSAFELYVGGKTFSVSPVAASFNAVRPLHLMTEYKTRLSD</sequence>
<proteinExistence type="predicted"/>